<keyword evidence="10 12" id="KW-0496">Mitochondrion</keyword>
<name>A0A8A0Y2V6_9NEOP</name>
<comment type="similarity">
    <text evidence="2 12">Belongs to the ATPase protein 8 family.</text>
</comment>
<dbReference type="GO" id="GO:0045259">
    <property type="term" value="C:proton-transporting ATP synthase complex"/>
    <property type="evidence" value="ECO:0007669"/>
    <property type="project" value="UniProtKB-KW"/>
</dbReference>
<dbReference type="GO" id="GO:0015078">
    <property type="term" value="F:proton transmembrane transporter activity"/>
    <property type="evidence" value="ECO:0007669"/>
    <property type="project" value="InterPro"/>
</dbReference>
<evidence type="ECO:0000256" key="11">
    <source>
        <dbReference type="ARBA" id="ARBA00023136"/>
    </source>
</evidence>
<dbReference type="Pfam" id="PF00895">
    <property type="entry name" value="ATP-synt_8"/>
    <property type="match status" value="1"/>
</dbReference>
<sequence length="53" mass="6394">MPQMMPMNWIILMLYFTILTYIFISMTFFLALNNKPTTSLKTSSQLKTLNWKW</sequence>
<dbReference type="GeneID" id="67790352"/>
<evidence type="ECO:0000313" key="14">
    <source>
        <dbReference type="EMBL" id="QSQ87270.1"/>
    </source>
</evidence>
<organism evidence="14">
    <name type="scientific">Stenopsyche tienmushanensis</name>
    <dbReference type="NCBI Taxonomy" id="1560151"/>
    <lineage>
        <taxon>Eukaryota</taxon>
        <taxon>Metazoa</taxon>
        <taxon>Ecdysozoa</taxon>
        <taxon>Arthropoda</taxon>
        <taxon>Hexapoda</taxon>
        <taxon>Insecta</taxon>
        <taxon>Pterygota</taxon>
        <taxon>Neoptera</taxon>
        <taxon>Endopterygota</taxon>
        <taxon>Trichoptera</taxon>
        <taxon>Annulipalpia</taxon>
        <taxon>Philopotamoidea</taxon>
        <taxon>Stenopsychidae</taxon>
        <taxon>Stenopsychinae</taxon>
        <taxon>Stenopsyche</taxon>
    </lineage>
</organism>
<evidence type="ECO:0000256" key="7">
    <source>
        <dbReference type="ARBA" id="ARBA00022781"/>
    </source>
</evidence>
<keyword evidence="11 13" id="KW-0472">Membrane</keyword>
<dbReference type="InterPro" id="IPR001421">
    <property type="entry name" value="ATP8_metazoa"/>
</dbReference>
<keyword evidence="5 12" id="KW-0138">CF(0)</keyword>
<reference evidence="14" key="1">
    <citation type="submission" date="2020-11" db="EMBL/GenBank/DDBJ databases">
        <title>Complete mitochondrial genome of Stenopsyche tienmushanensis (Trichoptera: Stenopsychidae).</title>
        <authorList>
            <person name="Wu J."/>
        </authorList>
    </citation>
    <scope>NUCLEOTIDE SEQUENCE</scope>
</reference>
<comment type="subunit">
    <text evidence="3">F-type ATPases have 2 components, CF(1) - the catalytic core - and CF(0) - the membrane proton channel.</text>
</comment>
<dbReference type="GO" id="GO:0015986">
    <property type="term" value="P:proton motive force-driven ATP synthesis"/>
    <property type="evidence" value="ECO:0007669"/>
    <property type="project" value="InterPro"/>
</dbReference>
<keyword evidence="6 12" id="KW-0812">Transmembrane</keyword>
<gene>
    <name evidence="14" type="primary">ATP8</name>
</gene>
<evidence type="ECO:0000256" key="4">
    <source>
        <dbReference type="ARBA" id="ARBA00022448"/>
    </source>
</evidence>
<evidence type="ECO:0000256" key="9">
    <source>
        <dbReference type="ARBA" id="ARBA00023065"/>
    </source>
</evidence>
<dbReference type="EMBL" id="MW201980">
    <property type="protein sequence ID" value="QSQ87270.1"/>
    <property type="molecule type" value="Genomic_DNA"/>
</dbReference>
<keyword evidence="4 12" id="KW-0813">Transport</keyword>
<evidence type="ECO:0000256" key="10">
    <source>
        <dbReference type="ARBA" id="ARBA00023128"/>
    </source>
</evidence>
<evidence type="ECO:0000256" key="3">
    <source>
        <dbReference type="ARBA" id="ARBA00011291"/>
    </source>
</evidence>
<accession>A0A8A0Y2V6</accession>
<dbReference type="RefSeq" id="YP_010177445.1">
    <property type="nucleotide sequence ID" value="NC_058007.1"/>
</dbReference>
<dbReference type="CTD" id="4509"/>
<evidence type="ECO:0000256" key="12">
    <source>
        <dbReference type="RuleBase" id="RU003661"/>
    </source>
</evidence>
<dbReference type="GO" id="GO:0031966">
    <property type="term" value="C:mitochondrial membrane"/>
    <property type="evidence" value="ECO:0007669"/>
    <property type="project" value="UniProtKB-SubCell"/>
</dbReference>
<dbReference type="AlphaFoldDB" id="A0A8A0Y2V6"/>
<evidence type="ECO:0000256" key="8">
    <source>
        <dbReference type="ARBA" id="ARBA00022989"/>
    </source>
</evidence>
<comment type="subcellular location">
    <subcellularLocation>
        <location evidence="1 12">Mitochondrion membrane</location>
        <topology evidence="1 12">Single-pass membrane protein</topology>
    </subcellularLocation>
</comment>
<evidence type="ECO:0000256" key="6">
    <source>
        <dbReference type="ARBA" id="ARBA00022692"/>
    </source>
</evidence>
<evidence type="ECO:0000256" key="13">
    <source>
        <dbReference type="SAM" id="Phobius"/>
    </source>
</evidence>
<keyword evidence="9 12" id="KW-0406">Ion transport</keyword>
<keyword evidence="7 12" id="KW-0375">Hydrogen ion transport</keyword>
<protein>
    <recommendedName>
        <fullName evidence="12">ATP synthase complex subunit 8</fullName>
    </recommendedName>
</protein>
<proteinExistence type="inferred from homology"/>
<evidence type="ECO:0000256" key="2">
    <source>
        <dbReference type="ARBA" id="ARBA00008892"/>
    </source>
</evidence>
<evidence type="ECO:0000256" key="1">
    <source>
        <dbReference type="ARBA" id="ARBA00004304"/>
    </source>
</evidence>
<evidence type="ECO:0000256" key="5">
    <source>
        <dbReference type="ARBA" id="ARBA00022547"/>
    </source>
</evidence>
<feature type="transmembrane region" description="Helical" evidence="13">
    <location>
        <begin position="12"/>
        <end position="32"/>
    </location>
</feature>
<geneLocation type="mitochondrion" evidence="14"/>
<keyword evidence="8 13" id="KW-1133">Transmembrane helix</keyword>